<evidence type="ECO:0000256" key="4">
    <source>
        <dbReference type="ARBA" id="ARBA00022989"/>
    </source>
</evidence>
<dbReference type="Pfam" id="PF07690">
    <property type="entry name" value="MFS_1"/>
    <property type="match status" value="1"/>
</dbReference>
<evidence type="ECO:0000256" key="2">
    <source>
        <dbReference type="ARBA" id="ARBA00022448"/>
    </source>
</evidence>
<feature type="transmembrane region" description="Helical" evidence="6">
    <location>
        <begin position="404"/>
        <end position="425"/>
    </location>
</feature>
<dbReference type="OrthoDB" id="9971669at2759"/>
<evidence type="ECO:0000256" key="1">
    <source>
        <dbReference type="ARBA" id="ARBA00004141"/>
    </source>
</evidence>
<reference evidence="8 9" key="1">
    <citation type="submission" date="2018-11" db="EMBL/GenBank/DDBJ databases">
        <title>Genome assembly of Steccherinum ochraceum LE-BIN_3174, the white-rot fungus of the Steccherinaceae family (The Residual Polyporoid clade, Polyporales, Basidiomycota).</title>
        <authorList>
            <person name="Fedorova T.V."/>
            <person name="Glazunova O.A."/>
            <person name="Landesman E.O."/>
            <person name="Moiseenko K.V."/>
            <person name="Psurtseva N.V."/>
            <person name="Savinova O.S."/>
            <person name="Shakhova N.V."/>
            <person name="Tyazhelova T.V."/>
            <person name="Vasina D.V."/>
        </authorList>
    </citation>
    <scope>NUCLEOTIDE SEQUENCE [LARGE SCALE GENOMIC DNA]</scope>
    <source>
        <strain evidence="8 9">LE-BIN_3174</strain>
    </source>
</reference>
<dbReference type="SUPFAM" id="SSF103473">
    <property type="entry name" value="MFS general substrate transporter"/>
    <property type="match status" value="1"/>
</dbReference>
<name>A0A4R0RSY3_9APHY</name>
<dbReference type="FunFam" id="1.20.1250.20:FF:000034">
    <property type="entry name" value="MFS general substrate transporter"/>
    <property type="match status" value="1"/>
</dbReference>
<organism evidence="8 9">
    <name type="scientific">Steccherinum ochraceum</name>
    <dbReference type="NCBI Taxonomy" id="92696"/>
    <lineage>
        <taxon>Eukaryota</taxon>
        <taxon>Fungi</taxon>
        <taxon>Dikarya</taxon>
        <taxon>Basidiomycota</taxon>
        <taxon>Agaricomycotina</taxon>
        <taxon>Agaricomycetes</taxon>
        <taxon>Polyporales</taxon>
        <taxon>Steccherinaceae</taxon>
        <taxon>Steccherinum</taxon>
    </lineage>
</organism>
<protein>
    <recommendedName>
        <fullName evidence="7">Major facilitator superfamily (MFS) profile domain-containing protein</fullName>
    </recommendedName>
</protein>
<dbReference type="PANTHER" id="PTHR43791:SF67">
    <property type="entry name" value="TRANSPORTER, PUTATIVE (AFU_ORTHOLOGUE AFUA_3G04010)-RELATED"/>
    <property type="match status" value="1"/>
</dbReference>
<evidence type="ECO:0000256" key="6">
    <source>
        <dbReference type="SAM" id="Phobius"/>
    </source>
</evidence>
<evidence type="ECO:0000256" key="5">
    <source>
        <dbReference type="ARBA" id="ARBA00023136"/>
    </source>
</evidence>
<feature type="transmembrane region" description="Helical" evidence="6">
    <location>
        <begin position="163"/>
        <end position="184"/>
    </location>
</feature>
<dbReference type="AlphaFoldDB" id="A0A4R0RSY3"/>
<keyword evidence="4 6" id="KW-1133">Transmembrane helix</keyword>
<feature type="transmembrane region" description="Helical" evidence="6">
    <location>
        <begin position="437"/>
        <end position="459"/>
    </location>
</feature>
<evidence type="ECO:0000256" key="3">
    <source>
        <dbReference type="ARBA" id="ARBA00022692"/>
    </source>
</evidence>
<feature type="transmembrane region" description="Helical" evidence="6">
    <location>
        <begin position="132"/>
        <end position="151"/>
    </location>
</feature>
<feature type="transmembrane region" description="Helical" evidence="6">
    <location>
        <begin position="74"/>
        <end position="95"/>
    </location>
</feature>
<comment type="caution">
    <text evidence="8">The sequence shown here is derived from an EMBL/GenBank/DDBJ whole genome shotgun (WGS) entry which is preliminary data.</text>
</comment>
<gene>
    <name evidence="8" type="ORF">EIP91_003514</name>
</gene>
<accession>A0A4R0RSY3</accession>
<dbReference type="InterPro" id="IPR036259">
    <property type="entry name" value="MFS_trans_sf"/>
</dbReference>
<dbReference type="PANTHER" id="PTHR43791">
    <property type="entry name" value="PERMEASE-RELATED"/>
    <property type="match status" value="1"/>
</dbReference>
<dbReference type="EMBL" id="RWJN01000021">
    <property type="protein sequence ID" value="TCD70433.1"/>
    <property type="molecule type" value="Genomic_DNA"/>
</dbReference>
<evidence type="ECO:0000313" key="8">
    <source>
        <dbReference type="EMBL" id="TCD70433.1"/>
    </source>
</evidence>
<dbReference type="GO" id="GO:0016020">
    <property type="term" value="C:membrane"/>
    <property type="evidence" value="ECO:0007669"/>
    <property type="project" value="UniProtKB-SubCell"/>
</dbReference>
<sequence>MTTPQLQLSTQLQDTLSDRSRYDAMTKRLLWKLDLHVLPLLIVLWVACFTDRSNISNAKIAGLDRDIHLTGDQFNVSLIVFYVPFILIEIPSNLLLKKLQANRMLPLIMLLWGLVTCFTGFVQSYSGLLTTRFFLGLCEGGLFPGVVLYLMTLYKPQELQKRIAVYFASASLSGAFGGLLASFILKMDGVGGLAGWRWLFILEGLVTALLAVITWVFLPADGATAWFLTSEEREFAGTLRVKDDAQFIRLSESQPGSECARKDKDSDKASQTEVVQLSVQEIEHFEWREVIRGLTDVQTIYYSRSQGLGYSGSEAQLRTSPPFAPAAALTIFIAFLSDRMRIRGPFFLLSLTIAIAGYTIAIVAKDNSQRYAALFLIASGSWSSVPTALAMIPNNVLGHYKRAAASALVLSVSYFGAFIATFIYTPDQAPGYVRGHTIAVSFLAAGWLVMTGNMLYCVMENKARASGRRQANITKYEALWNAGKTRASIGDRHPDFRFTL</sequence>
<dbReference type="Gene3D" id="1.20.1250.20">
    <property type="entry name" value="MFS general substrate transporter like domains"/>
    <property type="match status" value="2"/>
</dbReference>
<feature type="transmembrane region" description="Helical" evidence="6">
    <location>
        <begin position="29"/>
        <end position="47"/>
    </location>
</feature>
<keyword evidence="2" id="KW-0813">Transport</keyword>
<feature type="transmembrane region" description="Helical" evidence="6">
    <location>
        <begin position="196"/>
        <end position="218"/>
    </location>
</feature>
<feature type="transmembrane region" description="Helical" evidence="6">
    <location>
        <begin position="370"/>
        <end position="392"/>
    </location>
</feature>
<keyword evidence="9" id="KW-1185">Reference proteome</keyword>
<feature type="transmembrane region" description="Helical" evidence="6">
    <location>
        <begin position="346"/>
        <end position="364"/>
    </location>
</feature>
<comment type="subcellular location">
    <subcellularLocation>
        <location evidence="1">Membrane</location>
        <topology evidence="1">Multi-pass membrane protein</topology>
    </subcellularLocation>
</comment>
<dbReference type="InterPro" id="IPR020846">
    <property type="entry name" value="MFS_dom"/>
</dbReference>
<keyword evidence="5 6" id="KW-0472">Membrane</keyword>
<evidence type="ECO:0000313" key="9">
    <source>
        <dbReference type="Proteomes" id="UP000292702"/>
    </source>
</evidence>
<proteinExistence type="predicted"/>
<feature type="transmembrane region" description="Helical" evidence="6">
    <location>
        <begin position="107"/>
        <end position="126"/>
    </location>
</feature>
<evidence type="ECO:0000259" key="7">
    <source>
        <dbReference type="PROSITE" id="PS50850"/>
    </source>
</evidence>
<dbReference type="GO" id="GO:0022857">
    <property type="term" value="F:transmembrane transporter activity"/>
    <property type="evidence" value="ECO:0007669"/>
    <property type="project" value="InterPro"/>
</dbReference>
<keyword evidence="3 6" id="KW-0812">Transmembrane</keyword>
<dbReference type="InterPro" id="IPR011701">
    <property type="entry name" value="MFS"/>
</dbReference>
<dbReference type="Proteomes" id="UP000292702">
    <property type="component" value="Unassembled WGS sequence"/>
</dbReference>
<dbReference type="PROSITE" id="PS50850">
    <property type="entry name" value="MFS"/>
    <property type="match status" value="1"/>
</dbReference>
<feature type="domain" description="Major facilitator superfamily (MFS) profile" evidence="7">
    <location>
        <begin position="37"/>
        <end position="464"/>
    </location>
</feature>